<name>A7MN25_CROS8</name>
<proteinExistence type="predicted"/>
<feature type="domain" description="Tail spike TSP1/Gp66 N-terminal" evidence="1">
    <location>
        <begin position="67"/>
        <end position="123"/>
    </location>
</feature>
<accession>A7MN25</accession>
<dbReference type="RefSeq" id="WP_012125609.1">
    <property type="nucleotide sequence ID" value="NC_009778.1"/>
</dbReference>
<dbReference type="Proteomes" id="UP000000260">
    <property type="component" value="Chromosome"/>
</dbReference>
<dbReference type="InterPro" id="IPR040775">
    <property type="entry name" value="Tail_spike_N"/>
</dbReference>
<dbReference type="Gene3D" id="2.10.10.80">
    <property type="match status" value="1"/>
</dbReference>
<reference evidence="2 3" key="1">
    <citation type="journal article" date="2010" name="PLoS ONE">
        <title>Genome sequence of Cronobacter sakazakii BAA-894 and comparative genomic hybridization analysis with other Cronobacter species.</title>
        <authorList>
            <person name="Kucerova E."/>
            <person name="Clifton S.W."/>
            <person name="Xia X.Q."/>
            <person name="Long F."/>
            <person name="Porwollik S."/>
            <person name="Fulton L."/>
            <person name="Fronick C."/>
            <person name="Minx P."/>
            <person name="Kyung K."/>
            <person name="Warren W."/>
            <person name="Fulton R."/>
            <person name="Feng D."/>
            <person name="Wollam A."/>
            <person name="Shah N."/>
            <person name="Bhonagiri V."/>
            <person name="Nash W.E."/>
            <person name="Hallsworth-Pepin K."/>
            <person name="Wilson R.K."/>
            <person name="McClelland M."/>
            <person name="Forsythe S.J."/>
        </authorList>
    </citation>
    <scope>NUCLEOTIDE SEQUENCE [LARGE SCALE GENOMIC DNA]</scope>
    <source>
        <strain evidence="2 3">ATCC BAA-894</strain>
    </source>
</reference>
<evidence type="ECO:0000259" key="1">
    <source>
        <dbReference type="Pfam" id="PF18668"/>
    </source>
</evidence>
<evidence type="ECO:0000313" key="2">
    <source>
        <dbReference type="EMBL" id="ABU78258.1"/>
    </source>
</evidence>
<dbReference type="Pfam" id="PF18668">
    <property type="entry name" value="Tail_spike_N"/>
    <property type="match status" value="1"/>
</dbReference>
<protein>
    <recommendedName>
        <fullName evidence="1">Tail spike TSP1/Gp66 N-terminal domain-containing protein</fullName>
    </recommendedName>
</protein>
<organism evidence="2 3">
    <name type="scientific">Cronobacter sakazakii (strain ATCC BAA-894)</name>
    <name type="common">Enterobacter sakazakii</name>
    <dbReference type="NCBI Taxonomy" id="290339"/>
    <lineage>
        <taxon>Bacteria</taxon>
        <taxon>Pseudomonadati</taxon>
        <taxon>Pseudomonadota</taxon>
        <taxon>Gammaproteobacteria</taxon>
        <taxon>Enterobacterales</taxon>
        <taxon>Enterobacteriaceae</taxon>
        <taxon>Cronobacter</taxon>
    </lineage>
</organism>
<dbReference type="KEGG" id="esa:ESA_03029"/>
<dbReference type="PATRIC" id="fig|290339.8.peg.2706"/>
<gene>
    <name evidence="2" type="ordered locus">ESA_03029</name>
</gene>
<keyword evidence="3" id="KW-1185">Reference proteome</keyword>
<dbReference type="HOGENOM" id="CLU_437919_0_0_6"/>
<dbReference type="EMBL" id="CP000783">
    <property type="protein sequence ID" value="ABU78258.1"/>
    <property type="molecule type" value="Genomic_DNA"/>
</dbReference>
<dbReference type="AlphaFoldDB" id="A7MN25"/>
<sequence length="663" mass="70410">MATQPTNNPVPSESPRDLKFNAGKIDEFVTSLVTTYVDRFGNEHYTIEGLSQLARQAIAAFGWIPVNSFQAGATITLPNQILKDTSSNEYYRWDGSLPKVVPAGSTPESTGGTGVGGWISVGDSALRSMLASISGAAMIGTNHRGTIAADLNAIDRRPDGYATGVAGVFSNGRDVEIDKDISTNSNTYLPEMQSRMVYRLTNNQFVEGRGGKVTDTSGKSAVYGMLGTDAAPTTNVTINDIQAGGTSSPTDNTNEAISSFALLTRYTKNLIVRGVRSFAGLAGGVYVSQARNAIVNDVITEKQVYHTGDDVGGGRAGYSVLTDNAKETIINNVMQTVEAAPNGRHLLYMSTGSGGDTNGNVNVIANNMIGRWIGRDDRNQWMLAIRASQRFILNNAIQEGGNGGMIFNDENNNITDYIASNMVFQTIKYAAGVPVYAVGQGQSPTYKSNRWLITNHNINGVPKDSSVGRTDIIAYNISGNNGMLSNVVITCPGESTPILVGHDTQSVQNITIANIHDNIGGGSSGTPAPLIAFTGSAVSNITVRGITTSRSPMFLRLAVVTDLTVDFTRKARINFSNGSVTKTDIETITGTVTPLSTGFTIQFPSHVTQKAVENCTVRLTNGGQCNVATYGNKSITVNTYTAAGAVYNMLTVTAATVEIVLYN</sequence>
<evidence type="ECO:0000313" key="3">
    <source>
        <dbReference type="Proteomes" id="UP000000260"/>
    </source>
</evidence>